<dbReference type="NCBIfam" id="NF005413">
    <property type="entry name" value="PRK06986.1"/>
    <property type="match status" value="1"/>
</dbReference>
<sequence>MMIMKESDVKLWRKYKRTKSRAIREEIVKKYLYLVKYVAGRVSIGLPPNVEFNDLVSYGILGLFDAIEKYDVNQGNKFETYAVTRIRGSMMDELRKLDWAPRLLRKRAREIDRKCKELEERLGRVATDHELADSLKMSVEDLSGIYSELNSTTFLSLDEVWQNDDGNKPISRLQTVEDAVMTNQLKNVQQAEVRDLLSKAIDILPEKEKLVVVLYYFENLTLREIGQVLNVSESRICQIHTKVITRLKGHLMKRFGEIALEA</sequence>
<dbReference type="PROSITE" id="PS00715">
    <property type="entry name" value="SIGMA70_1"/>
    <property type="match status" value="1"/>
</dbReference>
<dbReference type="PRINTS" id="PR00046">
    <property type="entry name" value="SIGMA70FCT"/>
</dbReference>
<keyword evidence="2 5" id="KW-0731">Sigma factor</keyword>
<dbReference type="NCBIfam" id="TIGR02479">
    <property type="entry name" value="FliA_WhiG"/>
    <property type="match status" value="1"/>
</dbReference>
<evidence type="ECO:0000256" key="4">
    <source>
        <dbReference type="ARBA" id="ARBA00023163"/>
    </source>
</evidence>
<dbReference type="SUPFAM" id="SSF88659">
    <property type="entry name" value="Sigma3 and sigma4 domains of RNA polymerase sigma factors"/>
    <property type="match status" value="2"/>
</dbReference>
<organism evidence="8 9">
    <name type="scientific">Candidatus Abzuiibacterium crystallinum</name>
    <dbReference type="NCBI Taxonomy" id="1974748"/>
    <lineage>
        <taxon>Bacteria</taxon>
        <taxon>Pseudomonadati</taxon>
        <taxon>Candidatus Omnitrophota</taxon>
        <taxon>Candidatus Abzuiibacterium</taxon>
    </lineage>
</organism>
<dbReference type="PIRSF" id="PIRSF000770">
    <property type="entry name" value="RNA_pol_sigma-SigE/K"/>
    <property type="match status" value="1"/>
</dbReference>
<dbReference type="InterPro" id="IPR007627">
    <property type="entry name" value="RNA_pol_sigma70_r2"/>
</dbReference>
<dbReference type="InterPro" id="IPR014284">
    <property type="entry name" value="RNA_pol_sigma-70_dom"/>
</dbReference>
<evidence type="ECO:0000256" key="3">
    <source>
        <dbReference type="ARBA" id="ARBA00023125"/>
    </source>
</evidence>
<dbReference type="PANTHER" id="PTHR30385">
    <property type="entry name" value="SIGMA FACTOR F FLAGELLAR"/>
    <property type="match status" value="1"/>
</dbReference>
<dbReference type="InterPro" id="IPR000943">
    <property type="entry name" value="RNA_pol_sigma70"/>
</dbReference>
<dbReference type="GO" id="GO:0016987">
    <property type="term" value="F:sigma factor activity"/>
    <property type="evidence" value="ECO:0007669"/>
    <property type="project" value="UniProtKB-KW"/>
</dbReference>
<evidence type="ECO:0000259" key="6">
    <source>
        <dbReference type="PROSITE" id="PS00715"/>
    </source>
</evidence>
<dbReference type="InterPro" id="IPR007630">
    <property type="entry name" value="RNA_pol_sigma70_r4"/>
</dbReference>
<evidence type="ECO:0000313" key="9">
    <source>
        <dbReference type="Proteomes" id="UP000230859"/>
    </source>
</evidence>
<evidence type="ECO:0000259" key="7">
    <source>
        <dbReference type="PROSITE" id="PS00716"/>
    </source>
</evidence>
<dbReference type="Proteomes" id="UP000230859">
    <property type="component" value="Unassembled WGS sequence"/>
</dbReference>
<evidence type="ECO:0000256" key="1">
    <source>
        <dbReference type="ARBA" id="ARBA00023015"/>
    </source>
</evidence>
<dbReference type="Pfam" id="PF04539">
    <property type="entry name" value="Sigma70_r3"/>
    <property type="match status" value="1"/>
</dbReference>
<dbReference type="Gene3D" id="1.20.140.160">
    <property type="match status" value="1"/>
</dbReference>
<dbReference type="InterPro" id="IPR013325">
    <property type="entry name" value="RNA_pol_sigma_r2"/>
</dbReference>
<proteinExistence type="inferred from homology"/>
<dbReference type="InterPro" id="IPR007624">
    <property type="entry name" value="RNA_pol_sigma70_r3"/>
</dbReference>
<dbReference type="PANTHER" id="PTHR30385:SF7">
    <property type="entry name" value="RNA POLYMERASE SIGMA FACTOR FLIA"/>
    <property type="match status" value="1"/>
</dbReference>
<name>A0A2H0LM19_9BACT</name>
<dbReference type="CDD" id="cd06171">
    <property type="entry name" value="Sigma70_r4"/>
    <property type="match status" value="1"/>
</dbReference>
<evidence type="ECO:0000256" key="5">
    <source>
        <dbReference type="RuleBase" id="RU362124"/>
    </source>
</evidence>
<dbReference type="InterPro" id="IPR012845">
    <property type="entry name" value="RNA_pol_sigma_FliA_WhiG"/>
</dbReference>
<dbReference type="Gene3D" id="1.10.1740.10">
    <property type="match status" value="1"/>
</dbReference>
<feature type="domain" description="RNA polymerase sigma-70" evidence="7">
    <location>
        <begin position="221"/>
        <end position="247"/>
    </location>
</feature>
<accession>A0A2H0LM19</accession>
<comment type="function">
    <text evidence="5">Sigma factors are initiation factors that promote the attachment of RNA polymerase to specific initiation sites and are then released.</text>
</comment>
<reference evidence="8 9" key="1">
    <citation type="submission" date="2017-09" db="EMBL/GenBank/DDBJ databases">
        <title>Depth-based differentiation of microbial function through sediment-hosted aquifers and enrichment of novel symbionts in the deep terrestrial subsurface.</title>
        <authorList>
            <person name="Probst A.J."/>
            <person name="Ladd B."/>
            <person name="Jarett J.K."/>
            <person name="Geller-Mcgrath D.E."/>
            <person name="Sieber C.M."/>
            <person name="Emerson J.B."/>
            <person name="Anantharaman K."/>
            <person name="Thomas B.C."/>
            <person name="Malmstrom R."/>
            <person name="Stieglmeier M."/>
            <person name="Klingl A."/>
            <person name="Woyke T."/>
            <person name="Ryan C.M."/>
            <person name="Banfield J.F."/>
        </authorList>
    </citation>
    <scope>NUCLEOTIDE SEQUENCE [LARGE SCALE GENOMIC DNA]</scope>
    <source>
        <strain evidence="8">CG11_big_fil_rev_8_21_14_0_20_45_26</strain>
    </source>
</reference>
<evidence type="ECO:0000313" key="8">
    <source>
        <dbReference type="EMBL" id="PIQ85483.1"/>
    </source>
</evidence>
<feature type="domain" description="RNA polymerase sigma-70" evidence="6">
    <location>
        <begin position="54"/>
        <end position="67"/>
    </location>
</feature>
<dbReference type="SUPFAM" id="SSF88946">
    <property type="entry name" value="Sigma2 domain of RNA polymerase sigma factors"/>
    <property type="match status" value="1"/>
</dbReference>
<dbReference type="InterPro" id="IPR013324">
    <property type="entry name" value="RNA_pol_sigma_r3/r4-like"/>
</dbReference>
<protein>
    <recommendedName>
        <fullName evidence="5">RNA polymerase sigma factor</fullName>
    </recommendedName>
</protein>
<keyword evidence="4 5" id="KW-0804">Transcription</keyword>
<comment type="similarity">
    <text evidence="5">Belongs to the sigma-70 factor family.</text>
</comment>
<keyword evidence="1 5" id="KW-0805">Transcription regulation</keyword>
<evidence type="ECO:0000256" key="2">
    <source>
        <dbReference type="ARBA" id="ARBA00023082"/>
    </source>
</evidence>
<comment type="caution">
    <text evidence="8">The sequence shown here is derived from an EMBL/GenBank/DDBJ whole genome shotgun (WGS) entry which is preliminary data.</text>
</comment>
<dbReference type="EMBL" id="PCVY01000065">
    <property type="protein sequence ID" value="PIQ85483.1"/>
    <property type="molecule type" value="Genomic_DNA"/>
</dbReference>
<dbReference type="GO" id="GO:0003899">
    <property type="term" value="F:DNA-directed RNA polymerase activity"/>
    <property type="evidence" value="ECO:0007669"/>
    <property type="project" value="InterPro"/>
</dbReference>
<keyword evidence="3 5" id="KW-0238">DNA-binding</keyword>
<dbReference type="Pfam" id="PF04542">
    <property type="entry name" value="Sigma70_r2"/>
    <property type="match status" value="1"/>
</dbReference>
<gene>
    <name evidence="8" type="ORF">COV74_08310</name>
</gene>
<dbReference type="NCBIfam" id="TIGR02937">
    <property type="entry name" value="sigma70-ECF"/>
    <property type="match status" value="1"/>
</dbReference>
<dbReference type="GO" id="GO:0003677">
    <property type="term" value="F:DNA binding"/>
    <property type="evidence" value="ECO:0007669"/>
    <property type="project" value="UniProtKB-KW"/>
</dbReference>
<dbReference type="AlphaFoldDB" id="A0A2H0LM19"/>
<dbReference type="PROSITE" id="PS00716">
    <property type="entry name" value="SIGMA70_2"/>
    <property type="match status" value="1"/>
</dbReference>
<dbReference type="GO" id="GO:0006352">
    <property type="term" value="P:DNA-templated transcription initiation"/>
    <property type="evidence" value="ECO:0007669"/>
    <property type="project" value="InterPro"/>
</dbReference>
<dbReference type="Pfam" id="PF04545">
    <property type="entry name" value="Sigma70_r4"/>
    <property type="match status" value="1"/>
</dbReference>